<evidence type="ECO:0000256" key="2">
    <source>
        <dbReference type="ARBA" id="ARBA00022679"/>
    </source>
</evidence>
<evidence type="ECO:0000256" key="1">
    <source>
        <dbReference type="ARBA" id="ARBA00022603"/>
    </source>
</evidence>
<protein>
    <recommendedName>
        <fullName evidence="8">O-methyltransferase</fullName>
    </recommendedName>
</protein>
<dbReference type="Gene3D" id="1.10.10.10">
    <property type="entry name" value="Winged helix-like DNA-binding domain superfamily/Winged helix DNA-binding domain"/>
    <property type="match status" value="1"/>
</dbReference>
<dbReference type="PANTHER" id="PTHR43712:SF4">
    <property type="entry name" value="O-METHYLTRANSFERASE DOMAIN-CONTAINING PROTEIN"/>
    <property type="match status" value="1"/>
</dbReference>
<dbReference type="Pfam" id="PF00891">
    <property type="entry name" value="Methyltransf_2"/>
    <property type="match status" value="1"/>
</dbReference>
<dbReference type="InterPro" id="IPR012967">
    <property type="entry name" value="COMT_dimerisation"/>
</dbReference>
<dbReference type="Pfam" id="PF08100">
    <property type="entry name" value="Dimerisation"/>
    <property type="match status" value="1"/>
</dbReference>
<evidence type="ECO:0008006" key="8">
    <source>
        <dbReference type="Google" id="ProtNLM"/>
    </source>
</evidence>
<reference evidence="6" key="1">
    <citation type="submission" date="2023-01" db="EMBL/GenBank/DDBJ databases">
        <authorList>
            <person name="Van Ghelder C."/>
            <person name="Rancurel C."/>
        </authorList>
    </citation>
    <scope>NUCLEOTIDE SEQUENCE</scope>
    <source>
        <strain evidence="6">CNCM I-4278</strain>
    </source>
</reference>
<dbReference type="GO" id="GO:0032259">
    <property type="term" value="P:methylation"/>
    <property type="evidence" value="ECO:0007669"/>
    <property type="project" value="UniProtKB-KW"/>
</dbReference>
<dbReference type="GO" id="GO:0046983">
    <property type="term" value="F:protein dimerization activity"/>
    <property type="evidence" value="ECO:0007669"/>
    <property type="project" value="InterPro"/>
</dbReference>
<dbReference type="AlphaFoldDB" id="A0A9W4ULV7"/>
<dbReference type="InterPro" id="IPR016461">
    <property type="entry name" value="COMT-like"/>
</dbReference>
<dbReference type="InterPro" id="IPR036390">
    <property type="entry name" value="WH_DNA-bd_sf"/>
</dbReference>
<comment type="caution">
    <text evidence="6">The sequence shown here is derived from an EMBL/GenBank/DDBJ whole genome shotgun (WGS) entry which is preliminary data.</text>
</comment>
<keyword evidence="1" id="KW-0489">Methyltransferase</keyword>
<dbReference type="EMBL" id="CAOQHR010000008">
    <property type="protein sequence ID" value="CAI6339053.1"/>
    <property type="molecule type" value="Genomic_DNA"/>
</dbReference>
<keyword evidence="2" id="KW-0808">Transferase</keyword>
<feature type="domain" description="O-methyltransferase C-terminal" evidence="4">
    <location>
        <begin position="163"/>
        <end position="219"/>
    </location>
</feature>
<sequence>MKIFEILEDSGKPMSVAEVSTIIKAEDILIARILRCLASYGIITETGVNEFQRNNVSGHLAQPGNAAAIKHYFDACGPMWPALPTFLEKQGYKNPTDSHNTAWQEGVGCKESCFEWTMINPSAFETFNIYMAARRQNQATWFDAYTVLEDVSKDDPKLTSDRVLLIDVGGGLGHQASDFRANFPELPGKVINMDLPFAVEQAKSMSGPGVEHIGHDFFKP</sequence>
<keyword evidence="3" id="KW-0949">S-adenosyl-L-methionine</keyword>
<evidence type="ECO:0000313" key="7">
    <source>
        <dbReference type="Proteomes" id="UP001152607"/>
    </source>
</evidence>
<dbReference type="SUPFAM" id="SSF46785">
    <property type="entry name" value="Winged helix' DNA-binding domain"/>
    <property type="match status" value="1"/>
</dbReference>
<keyword evidence="7" id="KW-1185">Reference proteome</keyword>
<evidence type="ECO:0000259" key="4">
    <source>
        <dbReference type="Pfam" id="PF00891"/>
    </source>
</evidence>
<proteinExistence type="predicted"/>
<dbReference type="InterPro" id="IPR036388">
    <property type="entry name" value="WH-like_DNA-bd_sf"/>
</dbReference>
<dbReference type="GO" id="GO:0008171">
    <property type="term" value="F:O-methyltransferase activity"/>
    <property type="evidence" value="ECO:0007669"/>
    <property type="project" value="InterPro"/>
</dbReference>
<dbReference type="PROSITE" id="PS51683">
    <property type="entry name" value="SAM_OMT_II"/>
    <property type="match status" value="1"/>
</dbReference>
<evidence type="ECO:0000313" key="6">
    <source>
        <dbReference type="EMBL" id="CAI6339053.1"/>
    </source>
</evidence>
<dbReference type="Gene3D" id="3.40.50.150">
    <property type="entry name" value="Vaccinia Virus protein VP39"/>
    <property type="match status" value="1"/>
</dbReference>
<dbReference type="InterPro" id="IPR029063">
    <property type="entry name" value="SAM-dependent_MTases_sf"/>
</dbReference>
<feature type="domain" description="O-methyltransferase dimerisation" evidence="5">
    <location>
        <begin position="2"/>
        <end position="47"/>
    </location>
</feature>
<evidence type="ECO:0000259" key="5">
    <source>
        <dbReference type="Pfam" id="PF08100"/>
    </source>
</evidence>
<evidence type="ECO:0000256" key="3">
    <source>
        <dbReference type="ARBA" id="ARBA00022691"/>
    </source>
</evidence>
<gene>
    <name evidence="6" type="ORF">PDIGIT_LOCUS12192</name>
</gene>
<dbReference type="OrthoDB" id="2410195at2759"/>
<organism evidence="6 7">
    <name type="scientific">Periconia digitata</name>
    <dbReference type="NCBI Taxonomy" id="1303443"/>
    <lineage>
        <taxon>Eukaryota</taxon>
        <taxon>Fungi</taxon>
        <taxon>Dikarya</taxon>
        <taxon>Ascomycota</taxon>
        <taxon>Pezizomycotina</taxon>
        <taxon>Dothideomycetes</taxon>
        <taxon>Pleosporomycetidae</taxon>
        <taxon>Pleosporales</taxon>
        <taxon>Massarineae</taxon>
        <taxon>Periconiaceae</taxon>
        <taxon>Periconia</taxon>
    </lineage>
</organism>
<dbReference type="InterPro" id="IPR001077">
    <property type="entry name" value="COMT_C"/>
</dbReference>
<accession>A0A9W4ULV7</accession>
<dbReference type="PANTHER" id="PTHR43712">
    <property type="entry name" value="PUTATIVE (AFU_ORTHOLOGUE AFUA_4G14580)-RELATED"/>
    <property type="match status" value="1"/>
</dbReference>
<name>A0A9W4ULV7_9PLEO</name>
<dbReference type="SUPFAM" id="SSF53335">
    <property type="entry name" value="S-adenosyl-L-methionine-dependent methyltransferases"/>
    <property type="match status" value="1"/>
</dbReference>
<dbReference type="Proteomes" id="UP001152607">
    <property type="component" value="Unassembled WGS sequence"/>
</dbReference>